<comment type="caution">
    <text evidence="1">The sequence shown here is derived from an EMBL/GenBank/DDBJ whole genome shotgun (WGS) entry which is preliminary data.</text>
</comment>
<reference evidence="1" key="1">
    <citation type="submission" date="2023-03" db="EMBL/GenBank/DDBJ databases">
        <title>Massive genome expansion in bonnet fungi (Mycena s.s.) driven by repeated elements and novel gene families across ecological guilds.</title>
        <authorList>
            <consortium name="Lawrence Berkeley National Laboratory"/>
            <person name="Harder C.B."/>
            <person name="Miyauchi S."/>
            <person name="Viragh M."/>
            <person name="Kuo A."/>
            <person name="Thoen E."/>
            <person name="Andreopoulos B."/>
            <person name="Lu D."/>
            <person name="Skrede I."/>
            <person name="Drula E."/>
            <person name="Henrissat B."/>
            <person name="Morin E."/>
            <person name="Kohler A."/>
            <person name="Barry K."/>
            <person name="LaButti K."/>
            <person name="Morin E."/>
            <person name="Salamov A."/>
            <person name="Lipzen A."/>
            <person name="Mereny Z."/>
            <person name="Hegedus B."/>
            <person name="Baldrian P."/>
            <person name="Stursova M."/>
            <person name="Weitz H."/>
            <person name="Taylor A."/>
            <person name="Grigoriev I.V."/>
            <person name="Nagy L.G."/>
            <person name="Martin F."/>
            <person name="Kauserud H."/>
        </authorList>
    </citation>
    <scope>NUCLEOTIDE SEQUENCE</scope>
    <source>
        <strain evidence="1">9144</strain>
    </source>
</reference>
<dbReference type="Proteomes" id="UP001219525">
    <property type="component" value="Unassembled WGS sequence"/>
</dbReference>
<sequence>MLRQMCRRGRLLAAIKDSTQEVDSKSPVVAAMQILSPPGSVDTDLANLQQLPPAEGTAFNGSGVVLADSMYELILEYWNNTYSPSYIHKSDLTFDLLNSGVKVLPSRAVQLTHFTHKIRLFSPFKKHHGNSSISFRHPSTGQKDMGFIRSIWTQVLEGQKRTFVFVQPHTDTDPVDAAKMPYLTHPRFKCTVKYTNPRHPKSELIVEPRHIISHVAYLPCPQGTFDIQKAITIFVDSLHRNRD</sequence>
<accession>A0AAD6VP56</accession>
<name>A0AAD6VP56_9AGAR</name>
<evidence type="ECO:0000313" key="2">
    <source>
        <dbReference type="Proteomes" id="UP001219525"/>
    </source>
</evidence>
<proteinExistence type="predicted"/>
<evidence type="ECO:0000313" key="1">
    <source>
        <dbReference type="EMBL" id="KAJ7215446.1"/>
    </source>
</evidence>
<organism evidence="1 2">
    <name type="scientific">Mycena pura</name>
    <dbReference type="NCBI Taxonomy" id="153505"/>
    <lineage>
        <taxon>Eukaryota</taxon>
        <taxon>Fungi</taxon>
        <taxon>Dikarya</taxon>
        <taxon>Basidiomycota</taxon>
        <taxon>Agaricomycotina</taxon>
        <taxon>Agaricomycetes</taxon>
        <taxon>Agaricomycetidae</taxon>
        <taxon>Agaricales</taxon>
        <taxon>Marasmiineae</taxon>
        <taxon>Mycenaceae</taxon>
        <taxon>Mycena</taxon>
    </lineage>
</organism>
<dbReference type="AlphaFoldDB" id="A0AAD6VP56"/>
<keyword evidence="2" id="KW-1185">Reference proteome</keyword>
<protein>
    <submittedName>
        <fullName evidence="1">Uncharacterized protein</fullName>
    </submittedName>
</protein>
<gene>
    <name evidence="1" type="ORF">GGX14DRAFT_608378</name>
</gene>
<dbReference type="EMBL" id="JARJCW010000017">
    <property type="protein sequence ID" value="KAJ7215446.1"/>
    <property type="molecule type" value="Genomic_DNA"/>
</dbReference>